<evidence type="ECO:0000313" key="4">
    <source>
        <dbReference type="Proteomes" id="UP001210211"/>
    </source>
</evidence>
<dbReference type="GO" id="GO:0044545">
    <property type="term" value="C:NSL complex"/>
    <property type="evidence" value="ECO:0007669"/>
    <property type="project" value="TreeGrafter"/>
</dbReference>
<gene>
    <name evidence="3" type="ORF">LUZ61_009238</name>
</gene>
<evidence type="ECO:0000313" key="3">
    <source>
        <dbReference type="EMBL" id="KAJ3705533.1"/>
    </source>
</evidence>
<accession>A0AAD5ZX23</accession>
<evidence type="ECO:0000256" key="1">
    <source>
        <dbReference type="SAM" id="MobiDB-lite"/>
    </source>
</evidence>
<proteinExistence type="predicted"/>
<feature type="region of interest" description="Disordered" evidence="1">
    <location>
        <begin position="331"/>
        <end position="352"/>
    </location>
</feature>
<evidence type="ECO:0000259" key="2">
    <source>
        <dbReference type="PROSITE" id="PS50006"/>
    </source>
</evidence>
<dbReference type="GO" id="GO:0031011">
    <property type="term" value="C:Ino80 complex"/>
    <property type="evidence" value="ECO:0007669"/>
    <property type="project" value="InterPro"/>
</dbReference>
<dbReference type="PANTHER" id="PTHR13233:SF0">
    <property type="entry name" value="MICROSPHERULE PROTEIN 1"/>
    <property type="match status" value="1"/>
</dbReference>
<name>A0AAD5ZX23_9POAL</name>
<feature type="region of interest" description="Disordered" evidence="1">
    <location>
        <begin position="179"/>
        <end position="200"/>
    </location>
</feature>
<dbReference type="GO" id="GO:0045944">
    <property type="term" value="P:positive regulation of transcription by RNA polymerase II"/>
    <property type="evidence" value="ECO:0007669"/>
    <property type="project" value="TreeGrafter"/>
</dbReference>
<protein>
    <recommendedName>
        <fullName evidence="2">FHA domain-containing protein</fullName>
    </recommendedName>
</protein>
<dbReference type="SUPFAM" id="SSF49879">
    <property type="entry name" value="SMAD/FHA domain"/>
    <property type="match status" value="1"/>
</dbReference>
<dbReference type="InterPro" id="IPR025999">
    <property type="entry name" value="MCRS_N"/>
</dbReference>
<feature type="region of interest" description="Disordered" evidence="1">
    <location>
        <begin position="536"/>
        <end position="562"/>
    </location>
</feature>
<dbReference type="Pfam" id="PF00498">
    <property type="entry name" value="FHA"/>
    <property type="match status" value="1"/>
</dbReference>
<dbReference type="InterPro" id="IPR008984">
    <property type="entry name" value="SMAD_FHA_dom_sf"/>
</dbReference>
<dbReference type="AlphaFoldDB" id="A0AAD5ZX23"/>
<dbReference type="InterPro" id="IPR000253">
    <property type="entry name" value="FHA_dom"/>
</dbReference>
<keyword evidence="4" id="KW-1185">Reference proteome</keyword>
<dbReference type="GO" id="GO:0071339">
    <property type="term" value="C:MLL1 complex"/>
    <property type="evidence" value="ECO:0007669"/>
    <property type="project" value="InterPro"/>
</dbReference>
<organism evidence="3 4">
    <name type="scientific">Rhynchospora tenuis</name>
    <dbReference type="NCBI Taxonomy" id="198213"/>
    <lineage>
        <taxon>Eukaryota</taxon>
        <taxon>Viridiplantae</taxon>
        <taxon>Streptophyta</taxon>
        <taxon>Embryophyta</taxon>
        <taxon>Tracheophyta</taxon>
        <taxon>Spermatophyta</taxon>
        <taxon>Magnoliopsida</taxon>
        <taxon>Liliopsida</taxon>
        <taxon>Poales</taxon>
        <taxon>Cyperaceae</taxon>
        <taxon>Cyperoideae</taxon>
        <taxon>Rhynchosporeae</taxon>
        <taxon>Rhynchospora</taxon>
    </lineage>
</organism>
<dbReference type="EMBL" id="JAMRDG010000001">
    <property type="protein sequence ID" value="KAJ3705533.1"/>
    <property type="molecule type" value="Genomic_DNA"/>
</dbReference>
<dbReference type="Proteomes" id="UP001210211">
    <property type="component" value="Unassembled WGS sequence"/>
</dbReference>
<dbReference type="CDD" id="cd22687">
    <property type="entry name" value="FHA_MCRS1"/>
    <property type="match status" value="1"/>
</dbReference>
<dbReference type="GO" id="GO:0002151">
    <property type="term" value="F:G-quadruplex RNA binding"/>
    <property type="evidence" value="ECO:0007669"/>
    <property type="project" value="InterPro"/>
</dbReference>
<comment type="caution">
    <text evidence="3">The sequence shown here is derived from an EMBL/GenBank/DDBJ whole genome shotgun (WGS) entry which is preliminary data.</text>
</comment>
<sequence length="756" mass="83054">MGALSSSSSEVVKWLPEDDFLLKNSIEAGASLEALAKGAVNFTRRFSLKELQERWRALLYDPEVSAEASARMIEYESSTSSNPPIKPSPDPSSNPYKRMADSVRSQYYSMRKRVCTYQPAETAVANELPQYGFESNDVLPFLSDQSGGGPAFEPPPDYADNLIMSPKICPDIEEREDLEMAESDGDGKSGGEPVSRDPDPFWRSIQREEQQEALSQAKEARSSSELMNDLIDFSMDLFLMDEVEIGDTSCSMFLNSPQDEVVNQTNEPSAELRVTESASSDGNNTINNVCTSVGAEVVPVEKLVVCVLNSESWDIPDNDYLDFDDVLTNPNAHHNSTPSPSLNPNDRVNKNNLDMATSSAMPLADGRPTTGGLIGLTAMEPTTPVPVSVMIPSLIPVPASLEPLKTTEPSIVPQKVGLTPVVHPSSNSLEYGPNQVPASNVIRQNSTASNELNSAMNEVPAPQDMGDHDMCEKPKETEPDKPVQALNQMDYFSNPVSVPMGCNTMMDGQFDVPGNCEPSTLPVMTGSGERDIAGMALGPDLPTASASDREEQQGSEESDTEVPCFSDIEALILDMDLSPHDQENLLAKEVTRFHCAESRKSLIRLEQGARSYMNRAILSRGAFAVFYGRNLKYFIKSSEVSIGRETEDVKVDIDLGKEGRANKISRRQAVIKMDESGSFHIKNIGKCSLFVNSKEVPAKKRITLNSGSLIEIRDLKFLFEINDKAVKRYIFNMYHTGESHRGNFEWIPVSQTLPGI</sequence>
<dbReference type="Gene3D" id="2.60.200.20">
    <property type="match status" value="1"/>
</dbReference>
<dbReference type="InterPro" id="IPR037912">
    <property type="entry name" value="MCRS1"/>
</dbReference>
<feature type="region of interest" description="Disordered" evidence="1">
    <location>
        <begin position="75"/>
        <end position="97"/>
    </location>
</feature>
<feature type="domain" description="FHA" evidence="2">
    <location>
        <begin position="640"/>
        <end position="696"/>
    </location>
</feature>
<dbReference type="PROSITE" id="PS50006">
    <property type="entry name" value="FHA_DOMAIN"/>
    <property type="match status" value="1"/>
</dbReference>
<dbReference type="PANTHER" id="PTHR13233">
    <property type="entry name" value="MICROSPHERULE PROTEIN 1"/>
    <property type="match status" value="1"/>
</dbReference>
<dbReference type="Pfam" id="PF13325">
    <property type="entry name" value="MCRS_N"/>
    <property type="match status" value="1"/>
</dbReference>
<reference evidence="3 4" key="1">
    <citation type="journal article" date="2022" name="Cell">
        <title>Repeat-based holocentromeres influence genome architecture and karyotype evolution.</title>
        <authorList>
            <person name="Hofstatter P.G."/>
            <person name="Thangavel G."/>
            <person name="Lux T."/>
            <person name="Neumann P."/>
            <person name="Vondrak T."/>
            <person name="Novak P."/>
            <person name="Zhang M."/>
            <person name="Costa L."/>
            <person name="Castellani M."/>
            <person name="Scott A."/>
            <person name="Toegelov H."/>
            <person name="Fuchs J."/>
            <person name="Mata-Sucre Y."/>
            <person name="Dias Y."/>
            <person name="Vanzela A.L.L."/>
            <person name="Huettel B."/>
            <person name="Almeida C.C.S."/>
            <person name="Simkova H."/>
            <person name="Souza G."/>
            <person name="Pedrosa-Harand A."/>
            <person name="Macas J."/>
            <person name="Mayer K.F.X."/>
            <person name="Houben A."/>
            <person name="Marques A."/>
        </authorList>
    </citation>
    <scope>NUCLEOTIDE SEQUENCE [LARGE SCALE GENOMIC DNA]</scope>
    <source>
        <strain evidence="3">RhyTen1mFocal</strain>
    </source>
</reference>
<dbReference type="SMART" id="SM00240">
    <property type="entry name" value="FHA"/>
    <property type="match status" value="1"/>
</dbReference>
<feature type="compositionally biased region" description="Basic and acidic residues" evidence="1">
    <location>
        <begin position="185"/>
        <end position="200"/>
    </location>
</feature>